<name>A0A6C8GXI6_SALET</name>
<dbReference type="Proteomes" id="UP000003915">
    <property type="component" value="Unassembled WGS sequence"/>
</dbReference>
<feature type="non-terminal residue" evidence="1">
    <location>
        <position position="47"/>
    </location>
</feature>
<evidence type="ECO:0000313" key="2">
    <source>
        <dbReference type="Proteomes" id="UP000003915"/>
    </source>
</evidence>
<evidence type="ECO:0000313" key="1">
    <source>
        <dbReference type="EMBL" id="EHC87717.1"/>
    </source>
</evidence>
<proteinExistence type="predicted"/>
<comment type="caution">
    <text evidence="1">The sequence shown here is derived from an EMBL/GenBank/DDBJ whole genome shotgun (WGS) entry which is preliminary data.</text>
</comment>
<reference evidence="1 2" key="1">
    <citation type="journal article" date="2011" name="BMC Genomics">
        <title>Genome sequencing reveals diversification of virulence factor content and possible host adaptation in distinct subpopulations of Salmonella enterica.</title>
        <authorList>
            <person name="den Bakker H.C."/>
            <person name="Moreno Switt A.I."/>
            <person name="Govoni G."/>
            <person name="Cummings C.A."/>
            <person name="Ranieri M.L."/>
            <person name="Degoricija L."/>
            <person name="Hoelzer K."/>
            <person name="Rodriguez-Rivera L.D."/>
            <person name="Brown S."/>
            <person name="Bolchacova E."/>
            <person name="Furtado M.R."/>
            <person name="Wiedmann M."/>
        </authorList>
    </citation>
    <scope>NUCLEOTIDE SEQUENCE [LARGE SCALE GENOMIC DNA]</scope>
    <source>
        <strain evidence="1 2">R8-3404</strain>
    </source>
</reference>
<sequence>MPDWIVTLSHPDFNRRPRNYTGSADLFAMAKSARGLSTCSPRSVTAR</sequence>
<protein>
    <submittedName>
        <fullName evidence="1">Putative cytoplasmic protein</fullName>
    </submittedName>
</protein>
<gene>
    <name evidence="1" type="ORF">LTSEUGA_4462</name>
</gene>
<organism evidence="1 2">
    <name type="scientific">Salmonella enterica subsp. enterica serovar Uganda str. R8-3404</name>
    <dbReference type="NCBI Taxonomy" id="913083"/>
    <lineage>
        <taxon>Bacteria</taxon>
        <taxon>Pseudomonadati</taxon>
        <taxon>Pseudomonadota</taxon>
        <taxon>Gammaproteobacteria</taxon>
        <taxon>Enterobacterales</taxon>
        <taxon>Enterobacteriaceae</taxon>
        <taxon>Salmonella</taxon>
    </lineage>
</organism>
<accession>A0A6C8GXI6</accession>
<dbReference type="AlphaFoldDB" id="A0A6C8GXI6"/>
<dbReference type="EMBL" id="AFCV01001116">
    <property type="protein sequence ID" value="EHC87717.1"/>
    <property type="molecule type" value="Genomic_DNA"/>
</dbReference>